<gene>
    <name evidence="2" type="ORF">XENORESO_000743</name>
</gene>
<name>A0ABV0VU29_9TELE</name>
<keyword evidence="1" id="KW-0472">Membrane</keyword>
<keyword evidence="1" id="KW-0812">Transmembrane</keyword>
<dbReference type="EMBL" id="JAHRIM010011135">
    <property type="protein sequence ID" value="MEQ2260731.1"/>
    <property type="molecule type" value="Genomic_DNA"/>
</dbReference>
<sequence length="113" mass="12345">MSHSVFLVYLCATSLVSIFPFFPVLLLVSLFVVDAFPSLCPFFLPSCPSIIHSFFSFSFCVLGSLRHSAVTPVLCVCVPPSFLDSYLPTFHVFLAGSIVKALATEELFAITSQ</sequence>
<evidence type="ECO:0000256" key="1">
    <source>
        <dbReference type="SAM" id="Phobius"/>
    </source>
</evidence>
<feature type="transmembrane region" description="Helical" evidence="1">
    <location>
        <begin position="42"/>
        <end position="65"/>
    </location>
</feature>
<accession>A0ABV0VU29</accession>
<reference evidence="2 3" key="1">
    <citation type="submission" date="2021-06" db="EMBL/GenBank/DDBJ databases">
        <authorList>
            <person name="Palmer J.M."/>
        </authorList>
    </citation>
    <scope>NUCLEOTIDE SEQUENCE [LARGE SCALE GENOMIC DNA]</scope>
    <source>
        <strain evidence="2 3">XR_2019</strain>
        <tissue evidence="2">Muscle</tissue>
    </source>
</reference>
<protein>
    <submittedName>
        <fullName evidence="2">Uncharacterized protein</fullName>
    </submittedName>
</protein>
<comment type="caution">
    <text evidence="2">The sequence shown here is derived from an EMBL/GenBank/DDBJ whole genome shotgun (WGS) entry which is preliminary data.</text>
</comment>
<feature type="transmembrane region" description="Helical" evidence="1">
    <location>
        <begin position="6"/>
        <end position="33"/>
    </location>
</feature>
<keyword evidence="1" id="KW-1133">Transmembrane helix</keyword>
<proteinExistence type="predicted"/>
<evidence type="ECO:0000313" key="2">
    <source>
        <dbReference type="EMBL" id="MEQ2260731.1"/>
    </source>
</evidence>
<dbReference type="Proteomes" id="UP001444071">
    <property type="component" value="Unassembled WGS sequence"/>
</dbReference>
<evidence type="ECO:0000313" key="3">
    <source>
        <dbReference type="Proteomes" id="UP001444071"/>
    </source>
</evidence>
<organism evidence="2 3">
    <name type="scientific">Xenotaenia resolanae</name>
    <dbReference type="NCBI Taxonomy" id="208358"/>
    <lineage>
        <taxon>Eukaryota</taxon>
        <taxon>Metazoa</taxon>
        <taxon>Chordata</taxon>
        <taxon>Craniata</taxon>
        <taxon>Vertebrata</taxon>
        <taxon>Euteleostomi</taxon>
        <taxon>Actinopterygii</taxon>
        <taxon>Neopterygii</taxon>
        <taxon>Teleostei</taxon>
        <taxon>Neoteleostei</taxon>
        <taxon>Acanthomorphata</taxon>
        <taxon>Ovalentaria</taxon>
        <taxon>Atherinomorphae</taxon>
        <taxon>Cyprinodontiformes</taxon>
        <taxon>Goodeidae</taxon>
        <taxon>Xenotaenia</taxon>
    </lineage>
</organism>
<keyword evidence="3" id="KW-1185">Reference proteome</keyword>